<dbReference type="HOGENOM" id="CLU_046439_0_0_1"/>
<name>A0A0C2SK58_AMAMK</name>
<keyword evidence="3" id="KW-1185">Reference proteome</keyword>
<protein>
    <submittedName>
        <fullName evidence="2">Uncharacterized protein</fullName>
    </submittedName>
</protein>
<organism evidence="2 3">
    <name type="scientific">Amanita muscaria (strain Koide BX008)</name>
    <dbReference type="NCBI Taxonomy" id="946122"/>
    <lineage>
        <taxon>Eukaryota</taxon>
        <taxon>Fungi</taxon>
        <taxon>Dikarya</taxon>
        <taxon>Basidiomycota</taxon>
        <taxon>Agaricomycotina</taxon>
        <taxon>Agaricomycetes</taxon>
        <taxon>Agaricomycetidae</taxon>
        <taxon>Agaricales</taxon>
        <taxon>Pluteineae</taxon>
        <taxon>Amanitaceae</taxon>
        <taxon>Amanita</taxon>
    </lineage>
</organism>
<accession>A0A0C2SK58</accession>
<evidence type="ECO:0000256" key="1">
    <source>
        <dbReference type="SAM" id="MobiDB-lite"/>
    </source>
</evidence>
<dbReference type="AlphaFoldDB" id="A0A0C2SK58"/>
<evidence type="ECO:0000313" key="3">
    <source>
        <dbReference type="Proteomes" id="UP000054549"/>
    </source>
</evidence>
<reference evidence="2 3" key="1">
    <citation type="submission" date="2014-04" db="EMBL/GenBank/DDBJ databases">
        <title>Evolutionary Origins and Diversification of the Mycorrhizal Mutualists.</title>
        <authorList>
            <consortium name="DOE Joint Genome Institute"/>
            <consortium name="Mycorrhizal Genomics Consortium"/>
            <person name="Kohler A."/>
            <person name="Kuo A."/>
            <person name="Nagy L.G."/>
            <person name="Floudas D."/>
            <person name="Copeland A."/>
            <person name="Barry K.W."/>
            <person name="Cichocki N."/>
            <person name="Veneault-Fourrey C."/>
            <person name="LaButti K."/>
            <person name="Lindquist E.A."/>
            <person name="Lipzen A."/>
            <person name="Lundell T."/>
            <person name="Morin E."/>
            <person name="Murat C."/>
            <person name="Riley R."/>
            <person name="Ohm R."/>
            <person name="Sun H."/>
            <person name="Tunlid A."/>
            <person name="Henrissat B."/>
            <person name="Grigoriev I.V."/>
            <person name="Hibbett D.S."/>
            <person name="Martin F."/>
        </authorList>
    </citation>
    <scope>NUCLEOTIDE SEQUENCE [LARGE SCALE GENOMIC DNA]</scope>
    <source>
        <strain evidence="2 3">Koide BX008</strain>
    </source>
</reference>
<proteinExistence type="predicted"/>
<dbReference type="EMBL" id="KN818257">
    <property type="protein sequence ID" value="KIL63575.1"/>
    <property type="molecule type" value="Genomic_DNA"/>
</dbReference>
<dbReference type="OrthoDB" id="3187054at2759"/>
<feature type="compositionally biased region" description="Low complexity" evidence="1">
    <location>
        <begin position="96"/>
        <end position="108"/>
    </location>
</feature>
<feature type="compositionally biased region" description="Basic and acidic residues" evidence="1">
    <location>
        <begin position="213"/>
        <end position="244"/>
    </location>
</feature>
<evidence type="ECO:0000313" key="2">
    <source>
        <dbReference type="EMBL" id="KIL63575.1"/>
    </source>
</evidence>
<dbReference type="InParanoid" id="A0A0C2SK58"/>
<feature type="region of interest" description="Disordered" evidence="1">
    <location>
        <begin position="96"/>
        <end position="133"/>
    </location>
</feature>
<dbReference type="STRING" id="946122.A0A0C2SK58"/>
<dbReference type="Proteomes" id="UP000054549">
    <property type="component" value="Unassembled WGS sequence"/>
</dbReference>
<gene>
    <name evidence="2" type="ORF">M378DRAFT_164248</name>
</gene>
<feature type="region of interest" description="Disordered" evidence="1">
    <location>
        <begin position="187"/>
        <end position="260"/>
    </location>
</feature>
<sequence length="282" mass="30819">MPHHTVAPRPILKRPSAASVSNANNAHAVHFAPLTCYFSAHSPAVYDRTPIDITPNACTLPERGCPGRTYYNVEGISANRYTSSANTKHPRAFAPCDIPASPPSSSSVPCPPLIPDFSSESEESDGFYAFPDPSSHQAPSHAYYNAKGLALNLTRREDQYPGYYPDIAVSLDSTAVAMSFLPHPPSPLTRSSYLADDDEAPSSPKPRRRRSSRSRERKQDKHDISRDLDRMRIVDHESTGESQHRGRRNKLSSRTKSSDSALSISGSFASFGLQDDGCLGGF</sequence>